<dbReference type="Pfam" id="PF02561">
    <property type="entry name" value="FliS"/>
    <property type="match status" value="1"/>
</dbReference>
<keyword evidence="6" id="KW-0282">Flagellum</keyword>
<organism evidence="6 7">
    <name type="scientific">Allosphingosinicella flava</name>
    <dbReference type="NCBI Taxonomy" id="2771430"/>
    <lineage>
        <taxon>Bacteria</taxon>
        <taxon>Pseudomonadati</taxon>
        <taxon>Pseudomonadota</taxon>
        <taxon>Alphaproteobacteria</taxon>
        <taxon>Sphingomonadales</taxon>
        <taxon>Sphingomonadaceae</taxon>
        <taxon>Allosphingosinicella</taxon>
    </lineage>
</organism>
<dbReference type="GO" id="GO:0044780">
    <property type="term" value="P:bacterial-type flagellum assembly"/>
    <property type="evidence" value="ECO:0007669"/>
    <property type="project" value="InterPro"/>
</dbReference>
<dbReference type="PANTHER" id="PTHR34773:SF1">
    <property type="entry name" value="FLAGELLAR SECRETION CHAPERONE FLIS"/>
    <property type="match status" value="1"/>
</dbReference>
<name>A0A7T2GK59_9SPHN</name>
<dbReference type="KEGG" id="sflv:IC614_01770"/>
<evidence type="ECO:0000256" key="1">
    <source>
        <dbReference type="ARBA" id="ARBA00004514"/>
    </source>
</evidence>
<dbReference type="RefSeq" id="WP_200972040.1">
    <property type="nucleotide sequence ID" value="NZ_CP065592.1"/>
</dbReference>
<dbReference type="AlphaFoldDB" id="A0A7T2GK59"/>
<evidence type="ECO:0000256" key="2">
    <source>
        <dbReference type="ARBA" id="ARBA00008787"/>
    </source>
</evidence>
<dbReference type="SUPFAM" id="SSF101116">
    <property type="entry name" value="Flagellar export chaperone FliS"/>
    <property type="match status" value="1"/>
</dbReference>
<comment type="similarity">
    <text evidence="2">Belongs to the FliS family.</text>
</comment>
<dbReference type="PANTHER" id="PTHR34773">
    <property type="entry name" value="FLAGELLAR SECRETION CHAPERONE FLIS"/>
    <property type="match status" value="1"/>
</dbReference>
<keyword evidence="7" id="KW-1185">Reference proteome</keyword>
<gene>
    <name evidence="6" type="ORF">IC614_01770</name>
</gene>
<sequence length="131" mass="14435">MFMSQGQFGMARARYQSIDIASRVEGASPHMLVQIMYEELLKALDTMAAAVRQRDIVKRGRTQARALSILHGLEGSLDFNRGAEIAAGLATVYREARRLVVNGGRENDEEQIVRARDMLGEIAGAWSAIGQ</sequence>
<keyword evidence="5" id="KW-0143">Chaperone</keyword>
<keyword evidence="6" id="KW-0966">Cell projection</keyword>
<evidence type="ECO:0000313" key="6">
    <source>
        <dbReference type="EMBL" id="QPQ55365.1"/>
    </source>
</evidence>
<dbReference type="Gene3D" id="1.20.120.340">
    <property type="entry name" value="Flagellar protein FliS"/>
    <property type="match status" value="1"/>
</dbReference>
<dbReference type="GO" id="GO:0071973">
    <property type="term" value="P:bacterial-type flagellum-dependent cell motility"/>
    <property type="evidence" value="ECO:0007669"/>
    <property type="project" value="TreeGrafter"/>
</dbReference>
<keyword evidence="3" id="KW-0963">Cytoplasm</keyword>
<evidence type="ECO:0000256" key="5">
    <source>
        <dbReference type="ARBA" id="ARBA00023186"/>
    </source>
</evidence>
<dbReference type="EMBL" id="CP065592">
    <property type="protein sequence ID" value="QPQ55365.1"/>
    <property type="molecule type" value="Genomic_DNA"/>
</dbReference>
<evidence type="ECO:0000256" key="3">
    <source>
        <dbReference type="ARBA" id="ARBA00022490"/>
    </source>
</evidence>
<evidence type="ECO:0000313" key="7">
    <source>
        <dbReference type="Proteomes" id="UP000594873"/>
    </source>
</evidence>
<comment type="subcellular location">
    <subcellularLocation>
        <location evidence="1">Cytoplasm</location>
        <location evidence="1">Cytosol</location>
    </subcellularLocation>
</comment>
<evidence type="ECO:0000256" key="4">
    <source>
        <dbReference type="ARBA" id="ARBA00022795"/>
    </source>
</evidence>
<keyword evidence="4" id="KW-1005">Bacterial flagellum biogenesis</keyword>
<dbReference type="InterPro" id="IPR036584">
    <property type="entry name" value="FliS_sf"/>
</dbReference>
<proteinExistence type="inferred from homology"/>
<keyword evidence="6" id="KW-0969">Cilium</keyword>
<dbReference type="CDD" id="cd16098">
    <property type="entry name" value="FliS"/>
    <property type="match status" value="1"/>
</dbReference>
<dbReference type="GO" id="GO:0005829">
    <property type="term" value="C:cytosol"/>
    <property type="evidence" value="ECO:0007669"/>
    <property type="project" value="UniProtKB-SubCell"/>
</dbReference>
<dbReference type="InterPro" id="IPR003713">
    <property type="entry name" value="FliS"/>
</dbReference>
<accession>A0A7T2GK59</accession>
<reference evidence="6 7" key="1">
    <citation type="submission" date="2020-11" db="EMBL/GenBank/DDBJ databases">
        <title>Genome seq and assembly of Sphingosinicella sp.</title>
        <authorList>
            <person name="Chhetri G."/>
        </authorList>
    </citation>
    <scope>NUCLEOTIDE SEQUENCE [LARGE SCALE GENOMIC DNA]</scope>
    <source>
        <strain evidence="6 7">UDD2</strain>
    </source>
</reference>
<dbReference type="Proteomes" id="UP000594873">
    <property type="component" value="Chromosome"/>
</dbReference>
<protein>
    <submittedName>
        <fullName evidence="6">Flagellar protein FliS</fullName>
    </submittedName>
</protein>